<dbReference type="PANTHER" id="PTHR48229">
    <property type="entry name" value="CAIB/BAIF FAMILY ENZYME (AFU_ORTHOLOGUE AFUA_1G05360)-RELATED"/>
    <property type="match status" value="1"/>
</dbReference>
<gene>
    <name evidence="2" type="ORF">LCOR_09940.1</name>
</gene>
<evidence type="ECO:0000256" key="1">
    <source>
        <dbReference type="ARBA" id="ARBA00008383"/>
    </source>
</evidence>
<dbReference type="Gene3D" id="3.40.50.10540">
    <property type="entry name" value="Crotonobetainyl-coa:carnitine coa-transferase, domain 1"/>
    <property type="match status" value="2"/>
</dbReference>
<proteinExistence type="inferred from homology"/>
<dbReference type="PANTHER" id="PTHR48229:SF1">
    <property type="entry name" value="ALPHA METHYLACYL-COA RACEMASE-RELATED"/>
    <property type="match status" value="1"/>
</dbReference>
<dbReference type="AlphaFoldDB" id="A0A068S9Z3"/>
<comment type="similarity">
    <text evidence="1">Belongs to the CoA-transferase III family.</text>
</comment>
<dbReference type="InterPro" id="IPR023606">
    <property type="entry name" value="CoA-Trfase_III_dom_1_sf"/>
</dbReference>
<dbReference type="InterPro" id="IPR003673">
    <property type="entry name" value="CoA-Trfase_fam_III"/>
</dbReference>
<sequence>MAAEPVPQEARRLLKLLNEKNPALQIPDDYMDTHIRFEGGDLPVQPGALKSGALSAAASAAFGAVASQIAQDRYGGELSHVTVNTDHAGYFLGMPALVKADKPPVDWQRGAWVKEMDKAATMIYPTKDGRWFQLHGDLDCHALFRDIGLECNMDANREEAYEIIQKWTLQHTADELEAMMVKFGHSGSKCYEPEEWLATDMGKALKDKPLVNIEQVNKANGPVPYPPAKNNRILEGIKVVEMVRIIAGPTIGRTLAELGAQVIKVNPPHLRDINLLQYTLTTGTHTVALDARQPDQKAQLESLIAEADVFIDGYRPGSLERLGFGKERVMELAGSKGIIYIDENAYGMEGPYRHRPGWQQIADTASGCAVVQGKSLGAEGAVLPPLPISDLLTGVLGAATVLCGIRDRARHGGNYSGVACLTSYDMFCVSKEVGIYPPELVQKVESEFGFGPITPRDDVARLLGIVLQAWYKKRPKDMDFDGQLFVSFEDGPFGQTKQLAPVARIDNYPSSWDHPPRPYGYDKPTFDY</sequence>
<protein>
    <submittedName>
        <fullName evidence="2">Caib baif family enzyme</fullName>
    </submittedName>
</protein>
<organism evidence="2 3">
    <name type="scientific">Lichtheimia corymbifera JMRC:FSU:9682</name>
    <dbReference type="NCBI Taxonomy" id="1263082"/>
    <lineage>
        <taxon>Eukaryota</taxon>
        <taxon>Fungi</taxon>
        <taxon>Fungi incertae sedis</taxon>
        <taxon>Mucoromycota</taxon>
        <taxon>Mucoromycotina</taxon>
        <taxon>Mucoromycetes</taxon>
        <taxon>Mucorales</taxon>
        <taxon>Lichtheimiaceae</taxon>
        <taxon>Lichtheimia</taxon>
    </lineage>
</organism>
<evidence type="ECO:0000313" key="2">
    <source>
        <dbReference type="EMBL" id="CDH59109.1"/>
    </source>
</evidence>
<accession>A0A068S9Z3</accession>
<comment type="caution">
    <text evidence="2">The sequence shown here is derived from an EMBL/GenBank/DDBJ whole genome shotgun (WGS) entry which is preliminary data.</text>
</comment>
<dbReference type="Gene3D" id="3.30.1540.10">
    <property type="entry name" value="formyl-coa transferase, domain 3"/>
    <property type="match status" value="1"/>
</dbReference>
<dbReference type="InterPro" id="IPR052985">
    <property type="entry name" value="CoA-trans_III_biosynth/detox"/>
</dbReference>
<dbReference type="VEuPathDB" id="FungiDB:LCOR_09940.1"/>
<dbReference type="Pfam" id="PF02515">
    <property type="entry name" value="CoA_transf_3"/>
    <property type="match status" value="1"/>
</dbReference>
<dbReference type="OrthoDB" id="2308815at2759"/>
<dbReference type="STRING" id="1263082.A0A068S9Z3"/>
<keyword evidence="3" id="KW-1185">Reference proteome</keyword>
<dbReference type="Proteomes" id="UP000027586">
    <property type="component" value="Unassembled WGS sequence"/>
</dbReference>
<dbReference type="GO" id="GO:0003824">
    <property type="term" value="F:catalytic activity"/>
    <property type="evidence" value="ECO:0007669"/>
    <property type="project" value="InterPro"/>
</dbReference>
<reference evidence="2" key="1">
    <citation type="submission" date="2013-08" db="EMBL/GenBank/DDBJ databases">
        <title>Gene expansion shapes genome architecture in the human pathogen Lichtheimia corymbifera: an evolutionary genomics analysis in the ancient terrestrial Mucorales (Mucoromycotina).</title>
        <authorList>
            <person name="Schwartze V.U."/>
            <person name="Winter S."/>
            <person name="Shelest E."/>
            <person name="Marcet-Houben M."/>
            <person name="Horn F."/>
            <person name="Wehner S."/>
            <person name="Hoffmann K."/>
            <person name="Riege K."/>
            <person name="Sammeth M."/>
            <person name="Nowrousian M."/>
            <person name="Valiante V."/>
            <person name="Linde J."/>
            <person name="Jacobsen I.D."/>
            <person name="Marz M."/>
            <person name="Brakhage A.A."/>
            <person name="Gabaldon T."/>
            <person name="Bocker S."/>
            <person name="Voigt K."/>
        </authorList>
    </citation>
    <scope>NUCLEOTIDE SEQUENCE [LARGE SCALE GENOMIC DNA]</scope>
    <source>
        <strain evidence="2">FSU 9682</strain>
    </source>
</reference>
<evidence type="ECO:0000313" key="3">
    <source>
        <dbReference type="Proteomes" id="UP000027586"/>
    </source>
</evidence>
<dbReference type="EMBL" id="CBTN010000065">
    <property type="protein sequence ID" value="CDH59109.1"/>
    <property type="molecule type" value="Genomic_DNA"/>
</dbReference>
<dbReference type="InterPro" id="IPR044855">
    <property type="entry name" value="CoA-Trfase_III_dom3_sf"/>
</dbReference>
<name>A0A068S9Z3_9FUNG</name>
<dbReference type="SUPFAM" id="SSF89796">
    <property type="entry name" value="CoA-transferase family III (CaiB/BaiF)"/>
    <property type="match status" value="2"/>
</dbReference>